<dbReference type="OrthoDB" id="2187161at2"/>
<sequence>MEQQLKLQATVTIPPELILIERAEYERLSASDEIGTWWSLQDLEDRTNRKSKWLKENILENARFKKHIDVENGGFVKYPSGGKSGYLFLASKTKEFLEDNFRIILGE</sequence>
<dbReference type="Proteomes" id="UP000234384">
    <property type="component" value="Unassembled WGS sequence"/>
</dbReference>
<gene>
    <name evidence="1" type="ORF">CYJ57_03190</name>
</gene>
<dbReference type="AlphaFoldDB" id="A0A2I1K237"/>
<evidence type="ECO:0000313" key="1">
    <source>
        <dbReference type="EMBL" id="PKY89726.1"/>
    </source>
</evidence>
<organism evidence="1 2">
    <name type="scientific">Falseniella ignava</name>
    <dbReference type="NCBI Taxonomy" id="137730"/>
    <lineage>
        <taxon>Bacteria</taxon>
        <taxon>Bacillati</taxon>
        <taxon>Bacillota</taxon>
        <taxon>Bacilli</taxon>
        <taxon>Lactobacillales</taxon>
        <taxon>Aerococcaceae</taxon>
        <taxon>Falseniella</taxon>
    </lineage>
</organism>
<dbReference type="InterPro" id="IPR008489">
    <property type="entry name" value="DUF771"/>
</dbReference>
<name>A0A2I1K237_9LACT</name>
<proteinExistence type="predicted"/>
<comment type="caution">
    <text evidence="1">The sequence shown here is derived from an EMBL/GenBank/DDBJ whole genome shotgun (WGS) entry which is preliminary data.</text>
</comment>
<protein>
    <submittedName>
        <fullName evidence="1">DUF771 domain-containing protein</fullName>
    </submittedName>
</protein>
<dbReference type="EMBL" id="PKHE01000005">
    <property type="protein sequence ID" value="PKY89726.1"/>
    <property type="molecule type" value="Genomic_DNA"/>
</dbReference>
<reference evidence="1 2" key="1">
    <citation type="submission" date="2017-12" db="EMBL/GenBank/DDBJ databases">
        <title>Phylogenetic diversity of female urinary microbiome.</title>
        <authorList>
            <person name="Thomas-White K."/>
            <person name="Wolfe A.J."/>
        </authorList>
    </citation>
    <scope>NUCLEOTIDE SEQUENCE [LARGE SCALE GENOMIC DNA]</scope>
    <source>
        <strain evidence="1 2">UMB0898</strain>
    </source>
</reference>
<dbReference type="RefSeq" id="WP_101954046.1">
    <property type="nucleotide sequence ID" value="NZ_PKHE01000005.1"/>
</dbReference>
<dbReference type="Pfam" id="PF05595">
    <property type="entry name" value="DUF771"/>
    <property type="match status" value="1"/>
</dbReference>
<evidence type="ECO:0000313" key="2">
    <source>
        <dbReference type="Proteomes" id="UP000234384"/>
    </source>
</evidence>
<accession>A0A2I1K237</accession>